<keyword evidence="14" id="KW-1185">Reference proteome</keyword>
<dbReference type="AlphaFoldDB" id="A0A0P6XNC2"/>
<dbReference type="GO" id="GO:0015450">
    <property type="term" value="F:protein-transporting ATPase activity"/>
    <property type="evidence" value="ECO:0007669"/>
    <property type="project" value="InterPro"/>
</dbReference>
<protein>
    <recommendedName>
        <fullName evidence="9">Protein translocase subunit SecD</fullName>
    </recommendedName>
</protein>
<dbReference type="GO" id="GO:0006605">
    <property type="term" value="P:protein targeting"/>
    <property type="evidence" value="ECO:0007669"/>
    <property type="project" value="UniProtKB-UniRule"/>
</dbReference>
<evidence type="ECO:0000256" key="6">
    <source>
        <dbReference type="ARBA" id="ARBA00022989"/>
    </source>
</evidence>
<reference evidence="13 14" key="1">
    <citation type="submission" date="2015-07" db="EMBL/GenBank/DDBJ databases">
        <title>Genome sequence of Levilinea saccharolytica DSM 16555.</title>
        <authorList>
            <person name="Hemp J."/>
            <person name="Ward L.M."/>
            <person name="Pace L.A."/>
            <person name="Fischer W.W."/>
        </authorList>
    </citation>
    <scope>NUCLEOTIDE SEQUENCE [LARGE SCALE GENOMIC DNA]</scope>
    <source>
        <strain evidence="13 14">KIBI-1</strain>
    </source>
</reference>
<keyword evidence="7 9" id="KW-0811">Translocation</keyword>
<evidence type="ECO:0000256" key="3">
    <source>
        <dbReference type="ARBA" id="ARBA00022475"/>
    </source>
</evidence>
<dbReference type="OrthoDB" id="9805019at2"/>
<dbReference type="HAMAP" id="MF_01463_B">
    <property type="entry name" value="SecD_B"/>
    <property type="match status" value="1"/>
</dbReference>
<dbReference type="PANTHER" id="PTHR30081">
    <property type="entry name" value="PROTEIN-EXPORT MEMBRANE PROTEIN SEC"/>
    <property type="match status" value="1"/>
</dbReference>
<evidence type="ECO:0000313" key="13">
    <source>
        <dbReference type="EMBL" id="KPL85101.1"/>
    </source>
</evidence>
<comment type="caution">
    <text evidence="13">The sequence shown here is derived from an EMBL/GenBank/DDBJ whole genome shotgun (WGS) entry which is preliminary data.</text>
</comment>
<keyword evidence="3 9" id="KW-1003">Cell membrane</keyword>
<dbReference type="RefSeq" id="WP_062418588.1">
    <property type="nucleotide sequence ID" value="NZ_DF967974.1"/>
</dbReference>
<organism evidence="13 14">
    <name type="scientific">Levilinea saccharolytica</name>
    <dbReference type="NCBI Taxonomy" id="229921"/>
    <lineage>
        <taxon>Bacteria</taxon>
        <taxon>Bacillati</taxon>
        <taxon>Chloroflexota</taxon>
        <taxon>Anaerolineae</taxon>
        <taxon>Anaerolineales</taxon>
        <taxon>Anaerolineaceae</taxon>
        <taxon>Levilinea</taxon>
    </lineage>
</organism>
<comment type="similarity">
    <text evidence="9">Belongs to the SecD/SecF family. SecD subfamily.</text>
</comment>
<dbReference type="InterPro" id="IPR005791">
    <property type="entry name" value="SecD"/>
</dbReference>
<dbReference type="Pfam" id="PF02355">
    <property type="entry name" value="SecD_SecF_C"/>
    <property type="match status" value="1"/>
</dbReference>
<gene>
    <name evidence="9" type="primary">secD</name>
    <name evidence="13" type="ORF">ADN01_06955</name>
</gene>
<dbReference type="EMBL" id="LGCM01000027">
    <property type="protein sequence ID" value="KPL85101.1"/>
    <property type="molecule type" value="Genomic_DNA"/>
</dbReference>
<dbReference type="InterPro" id="IPR054384">
    <property type="entry name" value="SecDF_P1_head"/>
</dbReference>
<accession>A0A0P6XNC2</accession>
<keyword evidence="5 9" id="KW-0653">Protein transport</keyword>
<proteinExistence type="inferred from homology"/>
<feature type="transmembrane region" description="Helical" evidence="9">
    <location>
        <begin position="5"/>
        <end position="23"/>
    </location>
</feature>
<dbReference type="GO" id="GO:0043952">
    <property type="term" value="P:protein transport by the Sec complex"/>
    <property type="evidence" value="ECO:0007669"/>
    <property type="project" value="UniProtKB-UniRule"/>
</dbReference>
<evidence type="ECO:0000256" key="4">
    <source>
        <dbReference type="ARBA" id="ARBA00022692"/>
    </source>
</evidence>
<comment type="subcellular location">
    <subcellularLocation>
        <location evidence="1 9">Cell membrane</location>
        <topology evidence="1 9">Multi-pass membrane protein</topology>
    </subcellularLocation>
</comment>
<keyword evidence="8 9" id="KW-0472">Membrane</keyword>
<dbReference type="STRING" id="229921.ADN01_06955"/>
<dbReference type="Gene3D" id="3.30.70.3400">
    <property type="match status" value="1"/>
</dbReference>
<keyword evidence="4 9" id="KW-0812">Transmembrane</keyword>
<dbReference type="GO" id="GO:0005886">
    <property type="term" value="C:plasma membrane"/>
    <property type="evidence" value="ECO:0007669"/>
    <property type="project" value="UniProtKB-SubCell"/>
</dbReference>
<evidence type="ECO:0000259" key="11">
    <source>
        <dbReference type="Pfam" id="PF21760"/>
    </source>
</evidence>
<name>A0A0P6XNC2_9CHLR</name>
<dbReference type="Proteomes" id="UP000050501">
    <property type="component" value="Unassembled WGS sequence"/>
</dbReference>
<dbReference type="InterPro" id="IPR048631">
    <property type="entry name" value="SecD_1st"/>
</dbReference>
<evidence type="ECO:0000256" key="2">
    <source>
        <dbReference type="ARBA" id="ARBA00022448"/>
    </source>
</evidence>
<feature type="domain" description="SecDF P1 head subdomain" evidence="12">
    <location>
        <begin position="200"/>
        <end position="301"/>
    </location>
</feature>
<dbReference type="SUPFAM" id="SSF82866">
    <property type="entry name" value="Multidrug efflux transporter AcrB transmembrane domain"/>
    <property type="match status" value="1"/>
</dbReference>
<feature type="transmembrane region" description="Helical" evidence="9">
    <location>
        <begin position="451"/>
        <end position="474"/>
    </location>
</feature>
<feature type="transmembrane region" description="Helical" evidence="9">
    <location>
        <begin position="373"/>
        <end position="394"/>
    </location>
</feature>
<evidence type="ECO:0000256" key="1">
    <source>
        <dbReference type="ARBA" id="ARBA00004651"/>
    </source>
</evidence>
<evidence type="ECO:0000313" key="14">
    <source>
        <dbReference type="Proteomes" id="UP000050501"/>
    </source>
</evidence>
<feature type="transmembrane region" description="Helical" evidence="9">
    <location>
        <begin position="426"/>
        <end position="445"/>
    </location>
</feature>
<dbReference type="Pfam" id="PF22599">
    <property type="entry name" value="SecDF_P1_head"/>
    <property type="match status" value="1"/>
</dbReference>
<evidence type="ECO:0000259" key="12">
    <source>
        <dbReference type="Pfam" id="PF22599"/>
    </source>
</evidence>
<dbReference type="NCBIfam" id="TIGR01129">
    <property type="entry name" value="secD"/>
    <property type="match status" value="1"/>
</dbReference>
<dbReference type="InterPro" id="IPR048634">
    <property type="entry name" value="SecD_SecF_C"/>
</dbReference>
<comment type="subunit">
    <text evidence="9">Forms a complex with SecF. Part of the essential Sec protein translocation apparatus which comprises SecA, SecYEG and auxiliary proteins SecDF. Other proteins may also be involved.</text>
</comment>
<evidence type="ECO:0000259" key="10">
    <source>
        <dbReference type="Pfam" id="PF02355"/>
    </source>
</evidence>
<dbReference type="InterPro" id="IPR055344">
    <property type="entry name" value="SecD_SecF_C_bact"/>
</dbReference>
<keyword evidence="2 9" id="KW-0813">Transport</keyword>
<comment type="function">
    <text evidence="9">Part of the Sec protein translocase complex. Interacts with the SecYEG preprotein conducting channel. SecDF uses the proton motive force (PMF) to complete protein translocation after the ATP-dependent function of SecA.</text>
</comment>
<dbReference type="Gene3D" id="3.30.1360.200">
    <property type="match status" value="1"/>
</dbReference>
<dbReference type="InterPro" id="IPR022813">
    <property type="entry name" value="SecD/SecF_arch_bac"/>
</dbReference>
<feature type="domain" description="Protein export membrane protein SecD/SecF C-terminal" evidence="10">
    <location>
        <begin position="305"/>
        <end position="471"/>
    </location>
</feature>
<evidence type="ECO:0000256" key="9">
    <source>
        <dbReference type="HAMAP-Rule" id="MF_01463"/>
    </source>
</evidence>
<feature type="domain" description="Protein translocase subunit SecDF P1" evidence="11">
    <location>
        <begin position="70"/>
        <end position="126"/>
    </location>
</feature>
<evidence type="ECO:0000256" key="5">
    <source>
        <dbReference type="ARBA" id="ARBA00022927"/>
    </source>
</evidence>
<dbReference type="Pfam" id="PF21760">
    <property type="entry name" value="SecD_1st"/>
    <property type="match status" value="1"/>
</dbReference>
<dbReference type="GO" id="GO:0065002">
    <property type="term" value="P:intracellular protein transmembrane transport"/>
    <property type="evidence" value="ECO:0007669"/>
    <property type="project" value="UniProtKB-UniRule"/>
</dbReference>
<sequence length="492" mass="52508">MSRRLVNIVLIVILLGVAIWVDIPKEQPLKIGDFSRPGNLQLGLDLQGGLQVLLEADVAADAVVDAGQLETARQILENRANGLGVSEVVFQVAGDRRIMGEFPGLKNPEEVVATLKETGQLEFVDLGDEYLPDGTVLKTEQNTSAAPADPQASAEPTLTTEETIVKTVEAGRTAVAQGTLVVPDAEATPQPADATATPEKVYKTVMTGDKIKSISVTTDALGKYVVDFELKDDGTAIFADYTSKNVGKFLAIVLDKKIVSAPRVESAITEGRGQISGGQNGFSYEEANNLAITLRYGSLPIPLKVVETRVVGPTLGQDSLNKSILAGLIGFLLVILFMTIYYRLPGAIAILAIISYAVITLAVYKLIPVTLTLPGIAGFLLSTGGALDANILIFERLKEELRAGRTLKQAMDISWKRAWPSIRDSNIATLITSAILFWFGSAFGASMVKGFALTLALGVAISLFSAIVITRTYLGLAVDGLKITKTARWYGA</sequence>
<dbReference type="NCBIfam" id="TIGR00916">
    <property type="entry name" value="2A0604s01"/>
    <property type="match status" value="1"/>
</dbReference>
<dbReference type="PATRIC" id="fig|229921.5.peg.2280"/>
<dbReference type="Gene3D" id="1.20.1640.10">
    <property type="entry name" value="Multidrug efflux transporter AcrB transmembrane domain"/>
    <property type="match status" value="1"/>
</dbReference>
<feature type="transmembrane region" description="Helical" evidence="9">
    <location>
        <begin position="323"/>
        <end position="341"/>
    </location>
</feature>
<dbReference type="PANTHER" id="PTHR30081:SF1">
    <property type="entry name" value="PROTEIN TRANSLOCASE SUBUNIT SECD"/>
    <property type="match status" value="1"/>
</dbReference>
<evidence type="ECO:0000256" key="8">
    <source>
        <dbReference type="ARBA" id="ARBA00023136"/>
    </source>
</evidence>
<keyword evidence="6 9" id="KW-1133">Transmembrane helix</keyword>
<evidence type="ECO:0000256" key="7">
    <source>
        <dbReference type="ARBA" id="ARBA00023010"/>
    </source>
</evidence>
<feature type="transmembrane region" description="Helical" evidence="9">
    <location>
        <begin position="348"/>
        <end position="367"/>
    </location>
</feature>